<evidence type="ECO:0000259" key="10">
    <source>
        <dbReference type="Pfam" id="PF21088"/>
    </source>
</evidence>
<reference evidence="11 12" key="1">
    <citation type="submission" date="2019-03" db="EMBL/GenBank/DDBJ databases">
        <title>Genomic Encyclopedia of Type Strains, Phase IV (KMG-IV): sequencing the most valuable type-strain genomes for metagenomic binning, comparative biology and taxonomic classification.</title>
        <authorList>
            <person name="Goeker M."/>
        </authorList>
    </citation>
    <scope>NUCLEOTIDE SEQUENCE [LARGE SCALE GENOMIC DNA]</scope>
    <source>
        <strain evidence="11 12">DSM 45361</strain>
    </source>
</reference>
<dbReference type="FunFam" id="2.30.30.60:FF:000001">
    <property type="entry name" value="MscS Mechanosensitive ion channel"/>
    <property type="match status" value="1"/>
</dbReference>
<dbReference type="InterPro" id="IPR045276">
    <property type="entry name" value="YbiO_bact"/>
</dbReference>
<dbReference type="Pfam" id="PF00924">
    <property type="entry name" value="MS_channel_2nd"/>
    <property type="match status" value="1"/>
</dbReference>
<keyword evidence="6 7" id="KW-0472">Membrane</keyword>
<dbReference type="EMBL" id="SNXZ01000004">
    <property type="protein sequence ID" value="TDP96409.1"/>
    <property type="molecule type" value="Genomic_DNA"/>
</dbReference>
<evidence type="ECO:0000259" key="9">
    <source>
        <dbReference type="Pfam" id="PF21082"/>
    </source>
</evidence>
<name>A0A4R6S8U6_LABRH</name>
<dbReference type="Gene3D" id="3.30.70.100">
    <property type="match status" value="1"/>
</dbReference>
<dbReference type="SUPFAM" id="SSF82861">
    <property type="entry name" value="Mechanosensitive channel protein MscS (YggB), transmembrane region"/>
    <property type="match status" value="1"/>
</dbReference>
<dbReference type="PANTHER" id="PTHR30460:SF0">
    <property type="entry name" value="MODERATE CONDUCTANCE MECHANOSENSITIVE CHANNEL YBIO"/>
    <property type="match status" value="1"/>
</dbReference>
<sequence>MSEALDLIFRDPPECVKETGTWCSQVYKVTHNEWLAGSADWLVAKPLKIILILLVAFVVRALGRRVIDKLTNGQTPRFLRPLKSRAPKVVAPLLPERRAQRARTVGSVLKSILSFLVFGLAFLYILAELGINLGPILASAGVVGVALAFGAQNLVKDFLSGVFMMLEDQYGVGDVVDVGEASGTIEAVGLRVTTLRDLNGTVWYVRNGEILRVGNSTQGYAVAVIDLPIGYGADVEKATDVLRTTATDATSKEPLSEDVLADPEVLGVEKVTPDSITLRMTVKVRPGRQYAVQRALRARLMTAMEQAGVQPPLSALYRQTDSTGRPG</sequence>
<protein>
    <submittedName>
        <fullName evidence="11">Small conductance mechanosensitive channel</fullName>
    </submittedName>
</protein>
<dbReference type="GO" id="GO:0008381">
    <property type="term" value="F:mechanosensitive monoatomic ion channel activity"/>
    <property type="evidence" value="ECO:0007669"/>
    <property type="project" value="InterPro"/>
</dbReference>
<dbReference type="InterPro" id="IPR011014">
    <property type="entry name" value="MscS_channel_TM-2"/>
</dbReference>
<organism evidence="11 12">
    <name type="scientific">Labedaea rhizosphaerae</name>
    <dbReference type="NCBI Taxonomy" id="598644"/>
    <lineage>
        <taxon>Bacteria</taxon>
        <taxon>Bacillati</taxon>
        <taxon>Actinomycetota</taxon>
        <taxon>Actinomycetes</taxon>
        <taxon>Pseudonocardiales</taxon>
        <taxon>Pseudonocardiaceae</taxon>
        <taxon>Labedaea</taxon>
    </lineage>
</organism>
<feature type="domain" description="Mechanosensitive ion channel MscS" evidence="8">
    <location>
        <begin position="153"/>
        <end position="216"/>
    </location>
</feature>
<dbReference type="Pfam" id="PF21088">
    <property type="entry name" value="MS_channel_1st"/>
    <property type="match status" value="1"/>
</dbReference>
<dbReference type="SUPFAM" id="SSF82689">
    <property type="entry name" value="Mechanosensitive channel protein MscS (YggB), C-terminal domain"/>
    <property type="match status" value="1"/>
</dbReference>
<keyword evidence="3" id="KW-1003">Cell membrane</keyword>
<feature type="transmembrane region" description="Helical" evidence="7">
    <location>
        <begin position="107"/>
        <end position="127"/>
    </location>
</feature>
<feature type="transmembrane region" description="Helical" evidence="7">
    <location>
        <begin position="42"/>
        <end position="62"/>
    </location>
</feature>
<dbReference type="PANTHER" id="PTHR30460">
    <property type="entry name" value="MODERATE CONDUCTANCE MECHANOSENSITIVE CHANNEL YBIO"/>
    <property type="match status" value="1"/>
</dbReference>
<dbReference type="InterPro" id="IPR006685">
    <property type="entry name" value="MscS_channel_2nd"/>
</dbReference>
<feature type="domain" description="Mechanosensitive ion channel MscS C-terminal" evidence="9">
    <location>
        <begin position="224"/>
        <end position="309"/>
    </location>
</feature>
<feature type="domain" description="Mechanosensitive ion channel transmembrane helices 2/3" evidence="10">
    <location>
        <begin position="112"/>
        <end position="152"/>
    </location>
</feature>
<proteinExistence type="inferred from homology"/>
<comment type="subcellular location">
    <subcellularLocation>
        <location evidence="1">Cell membrane</location>
        <topology evidence="1">Multi-pass membrane protein</topology>
    </subcellularLocation>
</comment>
<evidence type="ECO:0000256" key="5">
    <source>
        <dbReference type="ARBA" id="ARBA00022989"/>
    </source>
</evidence>
<evidence type="ECO:0000259" key="8">
    <source>
        <dbReference type="Pfam" id="PF00924"/>
    </source>
</evidence>
<gene>
    <name evidence="11" type="ORF">EV186_104396</name>
</gene>
<comment type="similarity">
    <text evidence="2">Belongs to the MscS (TC 1.A.23) family.</text>
</comment>
<keyword evidence="5 7" id="KW-1133">Transmembrane helix</keyword>
<evidence type="ECO:0000256" key="3">
    <source>
        <dbReference type="ARBA" id="ARBA00022475"/>
    </source>
</evidence>
<evidence type="ECO:0000256" key="7">
    <source>
        <dbReference type="SAM" id="Phobius"/>
    </source>
</evidence>
<evidence type="ECO:0000313" key="12">
    <source>
        <dbReference type="Proteomes" id="UP000295444"/>
    </source>
</evidence>
<comment type="caution">
    <text evidence="11">The sequence shown here is derived from an EMBL/GenBank/DDBJ whole genome shotgun (WGS) entry which is preliminary data.</text>
</comment>
<dbReference type="Pfam" id="PF21082">
    <property type="entry name" value="MS_channel_3rd"/>
    <property type="match status" value="1"/>
</dbReference>
<evidence type="ECO:0000313" key="11">
    <source>
        <dbReference type="EMBL" id="TDP96409.1"/>
    </source>
</evidence>
<keyword evidence="12" id="KW-1185">Reference proteome</keyword>
<dbReference type="AlphaFoldDB" id="A0A4R6S8U6"/>
<dbReference type="Gene3D" id="1.10.287.1260">
    <property type="match status" value="1"/>
</dbReference>
<dbReference type="InterPro" id="IPR049142">
    <property type="entry name" value="MS_channel_1st"/>
</dbReference>
<evidence type="ECO:0000256" key="4">
    <source>
        <dbReference type="ARBA" id="ARBA00022692"/>
    </source>
</evidence>
<evidence type="ECO:0000256" key="6">
    <source>
        <dbReference type="ARBA" id="ARBA00023136"/>
    </source>
</evidence>
<dbReference type="Gene3D" id="2.30.30.60">
    <property type="match status" value="1"/>
</dbReference>
<dbReference type="InterPro" id="IPR011066">
    <property type="entry name" value="MscS_channel_C_sf"/>
</dbReference>
<dbReference type="SUPFAM" id="SSF50182">
    <property type="entry name" value="Sm-like ribonucleoproteins"/>
    <property type="match status" value="1"/>
</dbReference>
<dbReference type="FunFam" id="1.10.287.1260:FF:000005">
    <property type="entry name" value="Mechanosensitive ion channel family protein"/>
    <property type="match status" value="1"/>
</dbReference>
<evidence type="ECO:0000256" key="2">
    <source>
        <dbReference type="ARBA" id="ARBA00008017"/>
    </source>
</evidence>
<dbReference type="GO" id="GO:0005886">
    <property type="term" value="C:plasma membrane"/>
    <property type="evidence" value="ECO:0007669"/>
    <property type="project" value="UniProtKB-SubCell"/>
</dbReference>
<dbReference type="InterPro" id="IPR010920">
    <property type="entry name" value="LSM_dom_sf"/>
</dbReference>
<dbReference type="InterPro" id="IPR023408">
    <property type="entry name" value="MscS_beta-dom_sf"/>
</dbReference>
<accession>A0A4R6S8U6</accession>
<dbReference type="InterPro" id="IPR049278">
    <property type="entry name" value="MS_channel_C"/>
</dbReference>
<dbReference type="Proteomes" id="UP000295444">
    <property type="component" value="Unassembled WGS sequence"/>
</dbReference>
<feature type="transmembrane region" description="Helical" evidence="7">
    <location>
        <begin position="133"/>
        <end position="155"/>
    </location>
</feature>
<keyword evidence="4 7" id="KW-0812">Transmembrane</keyword>
<evidence type="ECO:0000256" key="1">
    <source>
        <dbReference type="ARBA" id="ARBA00004651"/>
    </source>
</evidence>